<evidence type="ECO:0000259" key="9">
    <source>
        <dbReference type="SMART" id="SM01349"/>
    </source>
</evidence>
<accession>A0A6V8QLM9</accession>
<evidence type="ECO:0000313" key="10">
    <source>
        <dbReference type="EMBL" id="GFP53404.1"/>
    </source>
</evidence>
<dbReference type="Proteomes" id="UP000517252">
    <property type="component" value="Unassembled WGS sequence"/>
</dbReference>
<evidence type="ECO:0000256" key="2">
    <source>
        <dbReference type="ARBA" id="ARBA00009549"/>
    </source>
</evidence>
<feature type="compositionally biased region" description="Low complexity" evidence="8">
    <location>
        <begin position="568"/>
        <end position="590"/>
    </location>
</feature>
<dbReference type="InterPro" id="IPR011989">
    <property type="entry name" value="ARM-like"/>
</dbReference>
<dbReference type="PANTHER" id="PTHR21567:SF9">
    <property type="entry name" value="CLIP-ASSOCIATING PROTEIN"/>
    <property type="match status" value="1"/>
</dbReference>
<evidence type="ECO:0000256" key="6">
    <source>
        <dbReference type="ARBA" id="ARBA00022776"/>
    </source>
</evidence>
<organism evidence="10 11">
    <name type="scientific">Trichoderma asperellum</name>
    <name type="common">Filamentous fungus</name>
    <dbReference type="NCBI Taxonomy" id="101201"/>
    <lineage>
        <taxon>Eukaryota</taxon>
        <taxon>Fungi</taxon>
        <taxon>Dikarya</taxon>
        <taxon>Ascomycota</taxon>
        <taxon>Pezizomycotina</taxon>
        <taxon>Sordariomycetes</taxon>
        <taxon>Hypocreomycetidae</taxon>
        <taxon>Hypocreales</taxon>
        <taxon>Hypocreaceae</taxon>
        <taxon>Trichoderma</taxon>
    </lineage>
</organism>
<dbReference type="PANTHER" id="PTHR21567">
    <property type="entry name" value="CLASP"/>
    <property type="match status" value="1"/>
</dbReference>
<dbReference type="GO" id="GO:0060172">
    <property type="term" value="P:astral microtubule depolymerization"/>
    <property type="evidence" value="ECO:0007669"/>
    <property type="project" value="TreeGrafter"/>
</dbReference>
<evidence type="ECO:0000313" key="11">
    <source>
        <dbReference type="Proteomes" id="UP000517252"/>
    </source>
</evidence>
<feature type="compositionally biased region" description="Polar residues" evidence="8">
    <location>
        <begin position="532"/>
        <end position="543"/>
    </location>
</feature>
<dbReference type="InterPro" id="IPR034085">
    <property type="entry name" value="TOG"/>
</dbReference>
<dbReference type="EMBL" id="BLZH01000002">
    <property type="protein sequence ID" value="GFP53404.1"/>
    <property type="molecule type" value="Genomic_DNA"/>
</dbReference>
<keyword evidence="6" id="KW-0131">Cell cycle</keyword>
<keyword evidence="5" id="KW-0493">Microtubule</keyword>
<dbReference type="OrthoDB" id="46159at2759"/>
<evidence type="ECO:0000256" key="8">
    <source>
        <dbReference type="SAM" id="MobiDB-lite"/>
    </source>
</evidence>
<dbReference type="InterPro" id="IPR016024">
    <property type="entry name" value="ARM-type_fold"/>
</dbReference>
<feature type="domain" description="TOG" evidence="9">
    <location>
        <begin position="3"/>
        <end position="228"/>
    </location>
</feature>
<gene>
    <name evidence="10" type="ORF">TASIC1_0002058800</name>
</gene>
<dbReference type="GO" id="GO:0005881">
    <property type="term" value="C:cytoplasmic microtubule"/>
    <property type="evidence" value="ECO:0007669"/>
    <property type="project" value="TreeGrafter"/>
</dbReference>
<dbReference type="GO" id="GO:0008017">
    <property type="term" value="F:microtubule binding"/>
    <property type="evidence" value="ECO:0007669"/>
    <property type="project" value="TreeGrafter"/>
</dbReference>
<comment type="caution">
    <text evidence="10">The sequence shown here is derived from an EMBL/GenBank/DDBJ whole genome shotgun (WGS) entry which is preliminary data.</text>
</comment>
<dbReference type="InterPro" id="IPR024395">
    <property type="entry name" value="CLASP_N_dom"/>
</dbReference>
<sequence length="687" mass="75141">MAEKLTDDQVANLMTILRSDNIHFDTKVQYVNTIKSGIKQHNVPETCIPQLFEGLRSASASQHVALATAGFTALNHLFTRMSRQEPKHLAKEAARTLPLVVEKLGDSKDKPRALAMLSLNTLYSVAPADVERSIRNTAMVGKNPRAKEASMQWLLETHQQHGLPFRGYVPILMDLLEDADGMVRDTAKSTVIELFKNAPGAAKTDLKKQLKNFKVRPAIEQAIVKALAPTGARSDAVPEVAARPALSAPSSFAASERPTTPMVDPLAESVEPQYVNTHRELDDLFRDMAPYFEGKESEQNWMKREQSTVTLRRLVAGNAPADFLDTFAAGLKVLLDGIIKAATSLRTSLSKEACSLVQEIANTFGPAMDPLVELLMQTFMKLSANTKKIASQMANSVIDAILSKVTYTPRLMQHIWGAVQDKNVQPRTYAAGWLTTIIRKEAHHKNHIEHSGGVDLIEKCIKKSLSDANPSVREKMRATYWTYWGVWPGRADAFMADLEPTAQKLLLRDPNNPNAGKKVEAPAATSRLGSGFSRSANAASSKPSLRETMMAQKKAALSARSIPSRPGSAMSTFSAASSNNSSSQLSTATASKRHRAEPGTISVNAGGMSVAPMRPAKRRPEVARPATAGPYSVRDQPSSAREDQRDYAPKAIITGPSWVSCKRVEYYIPNNHAADWNTIATRQPSQT</sequence>
<dbReference type="AlphaFoldDB" id="A0A6V8QLM9"/>
<dbReference type="GO" id="GO:0090307">
    <property type="term" value="P:mitotic spindle assembly"/>
    <property type="evidence" value="ECO:0007669"/>
    <property type="project" value="TreeGrafter"/>
</dbReference>
<keyword evidence="4" id="KW-0132">Cell division</keyword>
<comment type="subunit">
    <text evidence="3">Interacts with microtubules.</text>
</comment>
<keyword evidence="6" id="KW-0498">Mitosis</keyword>
<dbReference type="GO" id="GO:1990023">
    <property type="term" value="C:mitotic spindle midzone"/>
    <property type="evidence" value="ECO:0007669"/>
    <property type="project" value="TreeGrafter"/>
</dbReference>
<dbReference type="Pfam" id="PF12348">
    <property type="entry name" value="CLASP_N"/>
    <property type="match status" value="2"/>
</dbReference>
<dbReference type="GO" id="GO:0051301">
    <property type="term" value="P:cell division"/>
    <property type="evidence" value="ECO:0007669"/>
    <property type="project" value="UniProtKB-KW"/>
</dbReference>
<feature type="region of interest" description="Disordered" evidence="8">
    <location>
        <begin position="506"/>
        <end position="648"/>
    </location>
</feature>
<dbReference type="GO" id="GO:0005815">
    <property type="term" value="C:microtubule organizing center"/>
    <property type="evidence" value="ECO:0007669"/>
    <property type="project" value="TreeGrafter"/>
</dbReference>
<dbReference type="SMART" id="SM01349">
    <property type="entry name" value="TOG"/>
    <property type="match status" value="2"/>
</dbReference>
<evidence type="ECO:0000256" key="1">
    <source>
        <dbReference type="ARBA" id="ARBA00004186"/>
    </source>
</evidence>
<dbReference type="GO" id="GO:0005876">
    <property type="term" value="C:spindle microtubule"/>
    <property type="evidence" value="ECO:0007669"/>
    <property type="project" value="TreeGrafter"/>
</dbReference>
<protein>
    <submittedName>
        <fullName evidence="10">Protein STU1</fullName>
    </submittedName>
</protein>
<comment type="subcellular location">
    <subcellularLocation>
        <location evidence="1">Cytoplasm</location>
        <location evidence="1">Cytoskeleton</location>
        <location evidence="1">Spindle</location>
    </subcellularLocation>
</comment>
<dbReference type="Gene3D" id="1.25.10.10">
    <property type="entry name" value="Leucine-rich Repeat Variant"/>
    <property type="match status" value="2"/>
</dbReference>
<name>A0A6V8QLM9_TRIAP</name>
<dbReference type="SUPFAM" id="SSF48371">
    <property type="entry name" value="ARM repeat"/>
    <property type="match status" value="1"/>
</dbReference>
<evidence type="ECO:0000256" key="3">
    <source>
        <dbReference type="ARBA" id="ARBA00011375"/>
    </source>
</evidence>
<evidence type="ECO:0000256" key="7">
    <source>
        <dbReference type="ARBA" id="ARBA00024889"/>
    </source>
</evidence>
<evidence type="ECO:0000256" key="5">
    <source>
        <dbReference type="ARBA" id="ARBA00022701"/>
    </source>
</evidence>
<reference evidence="10 11" key="1">
    <citation type="submission" date="2020-07" db="EMBL/GenBank/DDBJ databases">
        <title>Trichoderma asperellum IC-1 whole genome shotgun sequence.</title>
        <authorList>
            <person name="Kanamasa S."/>
            <person name="Takahashi H."/>
        </authorList>
    </citation>
    <scope>NUCLEOTIDE SEQUENCE [LARGE SCALE GENOMIC DNA]</scope>
    <source>
        <strain evidence="10 11">IC-1</strain>
    </source>
</reference>
<comment type="function">
    <text evidence="7">Microtubule binding protein that promotes the stabilization of dynamic microtubules. Required for mitotic spindle formation.</text>
</comment>
<feature type="domain" description="TOG" evidence="9">
    <location>
        <begin position="277"/>
        <end position="523"/>
    </location>
</feature>
<comment type="similarity">
    <text evidence="2">Belongs to the CLASP family.</text>
</comment>
<proteinExistence type="inferred from homology"/>
<evidence type="ECO:0000256" key="4">
    <source>
        <dbReference type="ARBA" id="ARBA00022618"/>
    </source>
</evidence>